<protein>
    <recommendedName>
        <fullName evidence="5">Beta-glucosidase</fullName>
    </recommendedName>
</protein>
<dbReference type="PANTHER" id="PTHR10353">
    <property type="entry name" value="GLYCOSYL HYDROLASE"/>
    <property type="match status" value="1"/>
</dbReference>
<proteinExistence type="inferred from homology"/>
<reference evidence="3" key="1">
    <citation type="journal article" date="2012" name="Nature">
        <title>The tomato genome sequence provides insights into fleshy fruit evolution.</title>
        <authorList>
            <consortium name="Tomato Genome Consortium"/>
        </authorList>
    </citation>
    <scope>NUCLEOTIDE SEQUENCE [LARGE SCALE GENOMIC DNA]</scope>
    <source>
        <strain evidence="3">cv. Heinz 1706</strain>
    </source>
</reference>
<dbReference type="Proteomes" id="UP000004994">
    <property type="component" value="Chromosome 1"/>
</dbReference>
<sequence length="99" mass="11141">MNQGFGDRVMYWTTINEANIYAIGGYDYGFTPPGRCSLPFIVNCSKGNSSAEPYMVALTRYLHLQRICIGEITSPVNVVSWDLIYMVCGSFLIQMQPLM</sequence>
<dbReference type="InParanoid" id="A0A3Q7EIA7"/>
<accession>A0A3Q7EIA7</accession>
<dbReference type="Gene3D" id="3.20.20.80">
    <property type="entry name" value="Glycosidases"/>
    <property type="match status" value="1"/>
</dbReference>
<keyword evidence="4" id="KW-1185">Reference proteome</keyword>
<evidence type="ECO:0000256" key="2">
    <source>
        <dbReference type="RuleBase" id="RU003690"/>
    </source>
</evidence>
<dbReference type="PaxDb" id="4081-Solyc01g081160.2.1"/>
<organism evidence="3">
    <name type="scientific">Solanum lycopersicum</name>
    <name type="common">Tomato</name>
    <name type="synonym">Lycopersicon esculentum</name>
    <dbReference type="NCBI Taxonomy" id="4081"/>
    <lineage>
        <taxon>Eukaryota</taxon>
        <taxon>Viridiplantae</taxon>
        <taxon>Streptophyta</taxon>
        <taxon>Embryophyta</taxon>
        <taxon>Tracheophyta</taxon>
        <taxon>Spermatophyta</taxon>
        <taxon>Magnoliopsida</taxon>
        <taxon>eudicotyledons</taxon>
        <taxon>Gunneridae</taxon>
        <taxon>Pentapetalae</taxon>
        <taxon>asterids</taxon>
        <taxon>lamiids</taxon>
        <taxon>Solanales</taxon>
        <taxon>Solanaceae</taxon>
        <taxon>Solanoideae</taxon>
        <taxon>Solaneae</taxon>
        <taxon>Solanum</taxon>
        <taxon>Solanum subgen. Lycopersicon</taxon>
    </lineage>
</organism>
<dbReference type="InterPro" id="IPR017853">
    <property type="entry name" value="GH"/>
</dbReference>
<dbReference type="Gramene" id="Solyc01g081160.3.1">
    <property type="protein sequence ID" value="Solyc01g081160.3.1"/>
    <property type="gene ID" value="Solyc01g081160.3"/>
</dbReference>
<comment type="similarity">
    <text evidence="1 2">Belongs to the glycosyl hydrolase 1 family.</text>
</comment>
<evidence type="ECO:0008006" key="5">
    <source>
        <dbReference type="Google" id="ProtNLM"/>
    </source>
</evidence>
<evidence type="ECO:0000313" key="4">
    <source>
        <dbReference type="Proteomes" id="UP000004994"/>
    </source>
</evidence>
<dbReference type="AlphaFoldDB" id="A0A3Q7EIA7"/>
<dbReference type="EnsemblPlants" id="Solyc01g081160.3.1">
    <property type="protein sequence ID" value="Solyc01g081160.3.1"/>
    <property type="gene ID" value="Solyc01g081160.3"/>
</dbReference>
<reference evidence="3" key="2">
    <citation type="submission" date="2019-01" db="UniProtKB">
        <authorList>
            <consortium name="EnsemblPlants"/>
        </authorList>
    </citation>
    <scope>IDENTIFICATION</scope>
    <source>
        <strain evidence="3">cv. Heinz 1706</strain>
    </source>
</reference>
<dbReference type="SUPFAM" id="SSF51445">
    <property type="entry name" value="(Trans)glycosidases"/>
    <property type="match status" value="1"/>
</dbReference>
<evidence type="ECO:0000313" key="3">
    <source>
        <dbReference type="EnsemblPlants" id="Solyc01g081160.3.1"/>
    </source>
</evidence>
<evidence type="ECO:0000256" key="1">
    <source>
        <dbReference type="ARBA" id="ARBA00010838"/>
    </source>
</evidence>
<dbReference type="InterPro" id="IPR001360">
    <property type="entry name" value="Glyco_hydro_1"/>
</dbReference>
<dbReference type="PANTHER" id="PTHR10353:SF29">
    <property type="entry name" value="BETA-GLUCOSIDASE 11"/>
    <property type="match status" value="1"/>
</dbReference>
<name>A0A3Q7EIA7_SOLLC</name>
<dbReference type="GO" id="GO:0004553">
    <property type="term" value="F:hydrolase activity, hydrolyzing O-glycosyl compounds"/>
    <property type="evidence" value="ECO:0007669"/>
    <property type="project" value="InterPro"/>
</dbReference>
<dbReference type="GO" id="GO:0005975">
    <property type="term" value="P:carbohydrate metabolic process"/>
    <property type="evidence" value="ECO:0007669"/>
    <property type="project" value="InterPro"/>
</dbReference>